<dbReference type="SFLD" id="SFLDG01386">
    <property type="entry name" value="main_SPASM_domain-containing"/>
    <property type="match status" value="1"/>
</dbReference>
<dbReference type="EMBL" id="FOKI01000005">
    <property type="protein sequence ID" value="SFA87108.1"/>
    <property type="molecule type" value="Genomic_DNA"/>
</dbReference>
<dbReference type="PANTHER" id="PTHR43787">
    <property type="entry name" value="FEMO COFACTOR BIOSYNTHESIS PROTEIN NIFB-RELATED"/>
    <property type="match status" value="1"/>
</dbReference>
<evidence type="ECO:0000256" key="6">
    <source>
        <dbReference type="ARBA" id="ARBA00023014"/>
    </source>
</evidence>
<evidence type="ECO:0000256" key="1">
    <source>
        <dbReference type="ARBA" id="ARBA00001966"/>
    </source>
</evidence>
<dbReference type="PANTHER" id="PTHR43787:SF3">
    <property type="entry name" value="ARYLSULFATASE REGULATORY PROTEIN"/>
    <property type="match status" value="1"/>
</dbReference>
<protein>
    <recommendedName>
        <fullName evidence="7">Radical SAM core domain-containing protein</fullName>
    </recommendedName>
</protein>
<dbReference type="InterPro" id="IPR023885">
    <property type="entry name" value="4Fe4S-binding_SPASM_dom"/>
</dbReference>
<dbReference type="SFLD" id="SFLDG01384">
    <property type="entry name" value="thioether_bond_formation_requi"/>
    <property type="match status" value="1"/>
</dbReference>
<dbReference type="GO" id="GO:0046872">
    <property type="term" value="F:metal ion binding"/>
    <property type="evidence" value="ECO:0007669"/>
    <property type="project" value="UniProtKB-KW"/>
</dbReference>
<dbReference type="SFLD" id="SFLDS00029">
    <property type="entry name" value="Radical_SAM"/>
    <property type="match status" value="1"/>
</dbReference>
<dbReference type="NCBIfam" id="TIGR04085">
    <property type="entry name" value="rSAM_more_4Fe4S"/>
    <property type="match status" value="1"/>
</dbReference>
<keyword evidence="6" id="KW-0411">Iron-sulfur</keyword>
<dbReference type="Gene3D" id="3.20.20.70">
    <property type="entry name" value="Aldolase class I"/>
    <property type="match status" value="1"/>
</dbReference>
<gene>
    <name evidence="8" type="ORF">SAMN04488528_100535</name>
</gene>
<dbReference type="InterPro" id="IPR023867">
    <property type="entry name" value="Sulphatase_maturase_rSAM"/>
</dbReference>
<dbReference type="Pfam" id="PF04055">
    <property type="entry name" value="Radical_SAM"/>
    <property type="match status" value="1"/>
</dbReference>
<name>A0A1I0WFX4_9CLOT</name>
<dbReference type="CDD" id="cd01335">
    <property type="entry name" value="Radical_SAM"/>
    <property type="match status" value="1"/>
</dbReference>
<proteinExistence type="predicted"/>
<dbReference type="RefSeq" id="WP_090039089.1">
    <property type="nucleotide sequence ID" value="NZ_FOKI01000005.1"/>
</dbReference>
<dbReference type="InterPro" id="IPR007197">
    <property type="entry name" value="rSAM"/>
</dbReference>
<dbReference type="AlphaFoldDB" id="A0A1I0WFX4"/>
<sequence>MKISKYNFFLPYESEKEKYIAYNSLSNSMALINKDDYEKYRGLAENDIKINNNELVEQLKLGGFLIDDEIDEKKQIQFNMYKNRFENDKLSLTLAPTSDCNFRCIYCYEKDNIKNTYMNKETQGNLIKLVKNYSKKISHLNIGWYGGEPLLAMDIIENLSKEFISICRENNISYYASMVTNGYNLTRENIEKINEFKISLLQITLDGDEKTHNSRRFLKGGQPTYSRIINNIISNKEILPETAIRINVDSNNSKKINDVINILVENQLQSKVKPYLGHVINTNDCYSDNKCLRFSEYCDLDYEFESYLISRGFTKASTKRYPQRIGTVCAADTFSSHVIDANGDLYRCWSDLGDISKKVGNVNNKEDIKADRKIIDFMIYDPTEDEKCKECKHLPICMGGCPMKVRDNIEDRCSDTKFKLESYLNNVVKELKNTK</sequence>
<dbReference type="Proteomes" id="UP000198619">
    <property type="component" value="Unassembled WGS sequence"/>
</dbReference>
<dbReference type="GO" id="GO:0016491">
    <property type="term" value="F:oxidoreductase activity"/>
    <property type="evidence" value="ECO:0007669"/>
    <property type="project" value="InterPro"/>
</dbReference>
<keyword evidence="5" id="KW-0408">Iron</keyword>
<evidence type="ECO:0000256" key="2">
    <source>
        <dbReference type="ARBA" id="ARBA00022485"/>
    </source>
</evidence>
<accession>A0A1I0WFX4</accession>
<dbReference type="SFLD" id="SFLDG01067">
    <property type="entry name" value="SPASM/twitch_domain_containing"/>
    <property type="match status" value="1"/>
</dbReference>
<feature type="domain" description="Radical SAM core" evidence="7">
    <location>
        <begin position="96"/>
        <end position="245"/>
    </location>
</feature>
<comment type="cofactor">
    <cofactor evidence="1">
        <name>[4Fe-4S] cluster</name>
        <dbReference type="ChEBI" id="CHEBI:49883"/>
    </cofactor>
</comment>
<reference evidence="8 9" key="1">
    <citation type="submission" date="2016-10" db="EMBL/GenBank/DDBJ databases">
        <authorList>
            <person name="de Groot N.N."/>
        </authorList>
    </citation>
    <scope>NUCLEOTIDE SEQUENCE [LARGE SCALE GENOMIC DNA]</scope>
    <source>
        <strain evidence="8 9">DSM 12271</strain>
    </source>
</reference>
<organism evidence="8 9">
    <name type="scientific">Clostridium frigidicarnis</name>
    <dbReference type="NCBI Taxonomy" id="84698"/>
    <lineage>
        <taxon>Bacteria</taxon>
        <taxon>Bacillati</taxon>
        <taxon>Bacillota</taxon>
        <taxon>Clostridia</taxon>
        <taxon>Eubacteriales</taxon>
        <taxon>Clostridiaceae</taxon>
        <taxon>Clostridium</taxon>
    </lineage>
</organism>
<keyword evidence="4" id="KW-0479">Metal-binding</keyword>
<dbReference type="InterPro" id="IPR013785">
    <property type="entry name" value="Aldolase_TIM"/>
</dbReference>
<evidence type="ECO:0000259" key="7">
    <source>
        <dbReference type="Pfam" id="PF04055"/>
    </source>
</evidence>
<dbReference type="GO" id="GO:0051539">
    <property type="term" value="F:4 iron, 4 sulfur cluster binding"/>
    <property type="evidence" value="ECO:0007669"/>
    <property type="project" value="UniProtKB-KW"/>
</dbReference>
<dbReference type="STRING" id="84698.SAMN04488528_100535"/>
<evidence type="ECO:0000256" key="5">
    <source>
        <dbReference type="ARBA" id="ARBA00023004"/>
    </source>
</evidence>
<evidence type="ECO:0000256" key="4">
    <source>
        <dbReference type="ARBA" id="ARBA00022723"/>
    </source>
</evidence>
<dbReference type="OrthoDB" id="9808591at2"/>
<dbReference type="UniPathway" id="UPA00782"/>
<dbReference type="SUPFAM" id="SSF102114">
    <property type="entry name" value="Radical SAM enzymes"/>
    <property type="match status" value="1"/>
</dbReference>
<keyword evidence="9" id="KW-1185">Reference proteome</keyword>
<evidence type="ECO:0000256" key="3">
    <source>
        <dbReference type="ARBA" id="ARBA00022691"/>
    </source>
</evidence>
<evidence type="ECO:0000313" key="8">
    <source>
        <dbReference type="EMBL" id="SFA87108.1"/>
    </source>
</evidence>
<keyword evidence="3" id="KW-0949">S-adenosyl-L-methionine</keyword>
<keyword evidence="2" id="KW-0004">4Fe-4S</keyword>
<evidence type="ECO:0000313" key="9">
    <source>
        <dbReference type="Proteomes" id="UP000198619"/>
    </source>
</evidence>
<dbReference type="InterPro" id="IPR058240">
    <property type="entry name" value="rSAM_sf"/>
</dbReference>